<dbReference type="EMBL" id="JASCXX010000009">
    <property type="protein sequence ID" value="MDI6449221.1"/>
    <property type="molecule type" value="Genomic_DNA"/>
</dbReference>
<dbReference type="AlphaFoldDB" id="A0AAW6U0S9"/>
<sequence>MWTERVRSALQPLSVEKHAVGRMLREWYYTGSTYDLEEPVEDCELCGHQGIRYQFEIENSHTGHSLLVGSECITKFDITAVDEAGELLDADETRHRVRKDRRKLITDARRRRVINALVQLAHADTEFEIESFIDYFQDRDAYTPNQLSLLVWRLKKHRIKYRESDLKMIIRRDREKNQLRSMADWKVRQIWPCMSASQKAWYIDNVGPVR</sequence>
<reference evidence="1" key="1">
    <citation type="submission" date="2023-05" db="EMBL/GenBank/DDBJ databases">
        <title>Anaerotaeda fermentans gen. nov., sp. nov., a novel anaerobic planctomycete of the new family within the order Sedimentisphaerales isolated from Taman Peninsula, Russia.</title>
        <authorList>
            <person name="Khomyakova M.A."/>
            <person name="Merkel A.Y."/>
            <person name="Slobodkin A.I."/>
        </authorList>
    </citation>
    <scope>NUCLEOTIDE SEQUENCE</scope>
    <source>
        <strain evidence="1">M17dextr</strain>
    </source>
</reference>
<accession>A0AAW6U0S9</accession>
<proteinExistence type="predicted"/>
<dbReference type="RefSeq" id="WP_349244628.1">
    <property type="nucleotide sequence ID" value="NZ_JASCXX010000009.1"/>
</dbReference>
<dbReference type="Proteomes" id="UP001431776">
    <property type="component" value="Unassembled WGS sequence"/>
</dbReference>
<gene>
    <name evidence="1" type="ORF">QJ522_09220</name>
</gene>
<keyword evidence="2" id="KW-1185">Reference proteome</keyword>
<evidence type="ECO:0000313" key="2">
    <source>
        <dbReference type="Proteomes" id="UP001431776"/>
    </source>
</evidence>
<name>A0AAW6U0S9_9BACT</name>
<protein>
    <submittedName>
        <fullName evidence="1">Uncharacterized protein</fullName>
    </submittedName>
</protein>
<comment type="caution">
    <text evidence="1">The sequence shown here is derived from an EMBL/GenBank/DDBJ whole genome shotgun (WGS) entry which is preliminary data.</text>
</comment>
<organism evidence="1 2">
    <name type="scientific">Anaerobaca lacustris</name>
    <dbReference type="NCBI Taxonomy" id="3044600"/>
    <lineage>
        <taxon>Bacteria</taxon>
        <taxon>Pseudomonadati</taxon>
        <taxon>Planctomycetota</taxon>
        <taxon>Phycisphaerae</taxon>
        <taxon>Sedimentisphaerales</taxon>
        <taxon>Anaerobacaceae</taxon>
        <taxon>Anaerobaca</taxon>
    </lineage>
</organism>
<evidence type="ECO:0000313" key="1">
    <source>
        <dbReference type="EMBL" id="MDI6449221.1"/>
    </source>
</evidence>